<keyword evidence="6" id="KW-1185">Reference proteome</keyword>
<feature type="coiled-coil region" evidence="1">
    <location>
        <begin position="74"/>
        <end position="101"/>
    </location>
</feature>
<evidence type="ECO:0000256" key="2">
    <source>
        <dbReference type="SAM" id="MobiDB-lite"/>
    </source>
</evidence>
<name>A0AAD6TWC3_9AGAR</name>
<evidence type="ECO:0000313" key="5">
    <source>
        <dbReference type="EMBL" id="KAJ7092364.1"/>
    </source>
</evidence>
<evidence type="ECO:0000313" key="4">
    <source>
        <dbReference type="EMBL" id="KAJ7085365.1"/>
    </source>
</evidence>
<accession>A0AAD6TWC3</accession>
<reference evidence="3" key="1">
    <citation type="submission" date="2023-03" db="EMBL/GenBank/DDBJ databases">
        <title>Massive genome expansion in bonnet fungi (Mycena s.s.) driven by repeated elements and novel gene families across ecological guilds.</title>
        <authorList>
            <consortium name="Lawrence Berkeley National Laboratory"/>
            <person name="Harder C.B."/>
            <person name="Miyauchi S."/>
            <person name="Viragh M."/>
            <person name="Kuo A."/>
            <person name="Thoen E."/>
            <person name="Andreopoulos B."/>
            <person name="Lu D."/>
            <person name="Skrede I."/>
            <person name="Drula E."/>
            <person name="Henrissat B."/>
            <person name="Morin E."/>
            <person name="Kohler A."/>
            <person name="Barry K."/>
            <person name="LaButti K."/>
            <person name="Morin E."/>
            <person name="Salamov A."/>
            <person name="Lipzen A."/>
            <person name="Mereny Z."/>
            <person name="Hegedus B."/>
            <person name="Baldrian P."/>
            <person name="Stursova M."/>
            <person name="Weitz H."/>
            <person name="Taylor A."/>
            <person name="Grigoriev I.V."/>
            <person name="Nagy L.G."/>
            <person name="Martin F."/>
            <person name="Kauserud H."/>
        </authorList>
    </citation>
    <scope>NUCLEOTIDE SEQUENCE</scope>
    <source>
        <strain evidence="3">CBHHK173m</strain>
    </source>
</reference>
<dbReference type="EMBL" id="JARJCN010000018">
    <property type="protein sequence ID" value="KAJ7092364.1"/>
    <property type="molecule type" value="Genomic_DNA"/>
</dbReference>
<gene>
    <name evidence="5" type="ORF">B0H15DRAFT_799527</name>
    <name evidence="4" type="ORF">B0H15DRAFT_801952</name>
    <name evidence="3" type="ORF">B0H15DRAFT_954012</name>
</gene>
<proteinExistence type="predicted"/>
<feature type="region of interest" description="Disordered" evidence="2">
    <location>
        <begin position="1"/>
        <end position="35"/>
    </location>
</feature>
<organism evidence="3 6">
    <name type="scientific">Mycena belliarum</name>
    <dbReference type="NCBI Taxonomy" id="1033014"/>
    <lineage>
        <taxon>Eukaryota</taxon>
        <taxon>Fungi</taxon>
        <taxon>Dikarya</taxon>
        <taxon>Basidiomycota</taxon>
        <taxon>Agaricomycotina</taxon>
        <taxon>Agaricomycetes</taxon>
        <taxon>Agaricomycetidae</taxon>
        <taxon>Agaricales</taxon>
        <taxon>Marasmiineae</taxon>
        <taxon>Mycenaceae</taxon>
        <taxon>Mycena</taxon>
    </lineage>
</organism>
<evidence type="ECO:0000313" key="3">
    <source>
        <dbReference type="EMBL" id="KAJ7079645.1"/>
    </source>
</evidence>
<dbReference type="EMBL" id="JARJCN010000034">
    <property type="protein sequence ID" value="KAJ7085365.1"/>
    <property type="molecule type" value="Genomic_DNA"/>
</dbReference>
<evidence type="ECO:0000313" key="6">
    <source>
        <dbReference type="Proteomes" id="UP001222325"/>
    </source>
</evidence>
<dbReference type="EMBL" id="JARJCN010000059">
    <property type="protein sequence ID" value="KAJ7079645.1"/>
    <property type="molecule type" value="Genomic_DNA"/>
</dbReference>
<dbReference type="AlphaFoldDB" id="A0AAD6TWC3"/>
<sequence>MNSDDEQMSAPMDASYQAPQRVKIPMSGGENPAKKAAICGPERAALDEARDNEYYHKQQVIEARAKSRTVAQYNESLRAELATAKNALKSRQDEVQQLQVQIAESHTRIQQMNYDEGGLHEQIQYDQEQLSALLQKVSVAQGHAAEASAQTYQLQEAIQARDTELQQLRAQVHKQDDEVNHLRLQLQAAARPKAKAMARRRGRVSNELFGVAQPFTLTLPLDPAPVPTGSPAVPAVASDPIVERFAARLNMDVETLTEFLGVLNLAKGNDAQVVVNSTGGRRKSNAKAEIKKSWTPESKELANHGHKMLRVATFTKFRVEQGSDFIFHSPATERQVQDFAEDEDATLTRWQWDFNAGYLDSAWNAVLMQKIVDAAIKEDEKGMRYVSKGEIHREYLDIVLVEQLERYRGDWKLFQPRWLEDKDRAETKAEAMARGKVMLFIRRLASKTINGQKRKFLVRQTTVEAVIALKEADGASDLATWKRVLELLEYLQSEGMSEEEETPKTINGQKVKAFKILLCVWREPEVAKMMNVVDVQRRRFEEIHSGTKPAPRERGNGIGKRPAPRGLPKCLYDSAWLASQSPKQLKELKVSKDVFALFMAATERMAM</sequence>
<evidence type="ECO:0000256" key="1">
    <source>
        <dbReference type="SAM" id="Coils"/>
    </source>
</evidence>
<dbReference type="Proteomes" id="UP001222325">
    <property type="component" value="Unassembled WGS sequence"/>
</dbReference>
<comment type="caution">
    <text evidence="3">The sequence shown here is derived from an EMBL/GenBank/DDBJ whole genome shotgun (WGS) entry which is preliminary data.</text>
</comment>
<keyword evidence="1" id="KW-0175">Coiled coil</keyword>
<protein>
    <submittedName>
        <fullName evidence="3">Uncharacterized protein</fullName>
    </submittedName>
</protein>